<dbReference type="eggNOG" id="COG2130">
    <property type="taxonomic scope" value="Bacteria"/>
</dbReference>
<dbReference type="InterPro" id="IPR020843">
    <property type="entry name" value="ER"/>
</dbReference>
<feature type="domain" description="Enoyl reductase (ER)" evidence="2">
    <location>
        <begin position="44"/>
        <end position="357"/>
    </location>
</feature>
<reference evidence="3 4" key="1">
    <citation type="journal article" date="2011" name="Stand. Genomic Sci.">
        <title>Complete genome sequence of Parvibaculum lavamentivorans type strain (DS-1(T)).</title>
        <authorList>
            <person name="Schleheck D."/>
            <person name="Weiss M."/>
            <person name="Pitluck S."/>
            <person name="Bruce D."/>
            <person name="Land M.L."/>
            <person name="Han S."/>
            <person name="Saunders E."/>
            <person name="Tapia R."/>
            <person name="Detter C."/>
            <person name="Brettin T."/>
            <person name="Han J."/>
            <person name="Woyke T."/>
            <person name="Goodwin L."/>
            <person name="Pennacchio L."/>
            <person name="Nolan M."/>
            <person name="Cook A.M."/>
            <person name="Kjelleberg S."/>
            <person name="Thomas T."/>
        </authorList>
    </citation>
    <scope>NUCLEOTIDE SEQUENCE [LARGE SCALE GENOMIC DNA]</scope>
    <source>
        <strain evidence="4">DS-1 / DSM 13023 / NCIMB 13966</strain>
    </source>
</reference>
<dbReference type="AlphaFoldDB" id="A7HS85"/>
<dbReference type="HOGENOM" id="CLU_026673_29_2_5"/>
<dbReference type="Proteomes" id="UP000006377">
    <property type="component" value="Chromosome"/>
</dbReference>
<dbReference type="InterPro" id="IPR013149">
    <property type="entry name" value="ADH-like_C"/>
</dbReference>
<organism evidence="3 4">
    <name type="scientific">Parvibaculum lavamentivorans (strain DS-1 / DSM 13023 / NCIMB 13966)</name>
    <dbReference type="NCBI Taxonomy" id="402881"/>
    <lineage>
        <taxon>Bacteria</taxon>
        <taxon>Pseudomonadati</taxon>
        <taxon>Pseudomonadota</taxon>
        <taxon>Alphaproteobacteria</taxon>
        <taxon>Hyphomicrobiales</taxon>
        <taxon>Parvibaculaceae</taxon>
        <taxon>Parvibaculum</taxon>
    </lineage>
</organism>
<evidence type="ECO:0000256" key="1">
    <source>
        <dbReference type="ARBA" id="ARBA00023002"/>
    </source>
</evidence>
<dbReference type="CDD" id="cd05288">
    <property type="entry name" value="PGDH"/>
    <property type="match status" value="1"/>
</dbReference>
<dbReference type="SMART" id="SM00829">
    <property type="entry name" value="PKS_ER"/>
    <property type="match status" value="1"/>
</dbReference>
<dbReference type="Gene3D" id="3.40.50.720">
    <property type="entry name" value="NAD(P)-binding Rossmann-like Domain"/>
    <property type="match status" value="1"/>
</dbReference>
<dbReference type="InterPro" id="IPR045010">
    <property type="entry name" value="MDR_fam"/>
</dbReference>
<dbReference type="EMBL" id="CP000774">
    <property type="protein sequence ID" value="ABS62768.1"/>
    <property type="molecule type" value="Genomic_DNA"/>
</dbReference>
<dbReference type="InterPro" id="IPR011032">
    <property type="entry name" value="GroES-like_sf"/>
</dbReference>
<dbReference type="STRING" id="402881.Plav_1147"/>
<dbReference type="GO" id="GO:0016628">
    <property type="term" value="F:oxidoreductase activity, acting on the CH-CH group of donors, NAD or NADP as acceptor"/>
    <property type="evidence" value="ECO:0007669"/>
    <property type="project" value="InterPro"/>
</dbReference>
<proteinExistence type="predicted"/>
<evidence type="ECO:0000259" key="2">
    <source>
        <dbReference type="SMART" id="SM00829"/>
    </source>
</evidence>
<dbReference type="SUPFAM" id="SSF51735">
    <property type="entry name" value="NAD(P)-binding Rossmann-fold domains"/>
    <property type="match status" value="1"/>
</dbReference>
<dbReference type="InterPro" id="IPR036291">
    <property type="entry name" value="NAD(P)-bd_dom_sf"/>
</dbReference>
<evidence type="ECO:0000313" key="4">
    <source>
        <dbReference type="Proteomes" id="UP000006377"/>
    </source>
</evidence>
<accession>A7HS85</accession>
<dbReference type="SUPFAM" id="SSF50129">
    <property type="entry name" value="GroES-like"/>
    <property type="match status" value="1"/>
</dbReference>
<dbReference type="PANTHER" id="PTHR43205">
    <property type="entry name" value="PROSTAGLANDIN REDUCTASE"/>
    <property type="match status" value="1"/>
</dbReference>
<dbReference type="InterPro" id="IPR041694">
    <property type="entry name" value="ADH_N_2"/>
</dbReference>
<protein>
    <submittedName>
        <fullName evidence="3">Alcohol dehydrogenase zinc-binding domain protein</fullName>
    </submittedName>
</protein>
<dbReference type="KEGG" id="pla:Plav_1147"/>
<dbReference type="PANTHER" id="PTHR43205:SF7">
    <property type="entry name" value="PROSTAGLANDIN REDUCTASE 1"/>
    <property type="match status" value="1"/>
</dbReference>
<dbReference type="Gene3D" id="3.90.180.10">
    <property type="entry name" value="Medium-chain alcohol dehydrogenases, catalytic domain"/>
    <property type="match status" value="1"/>
</dbReference>
<sequence>MLKTISAWFRSENRAQPGQKRGEAQVSASAHHWYFNKRPKDVIEADTLVLREDPIPALKQGELLVRTLYMSLDATNRVWMSDWDTYMDPLPLGSRMLGFVLGEVAESRNPAFPQGSLVTGLGTWSDYFVTDGVGYVPFPKPEGVPLADAFGILSVAGPTAYVGLLEIGKPKPGDTVVVTAAAGAVGALVGQIAKLHGCRVVGVAGSEDKCRWLTDELGFDAAIDYRKENVLDALKREAPNGIDVHFENVGGEQLDAGLTLMNDGGRVVICGLISTYNSSEPVPGPYMFRNVIMKRLTIQGFVILDYAEHFAEYNAKLVEWMRTGKLKYRLHIVDGLKNARDALGLLYTGGNNGKLMVRIGKESA</sequence>
<name>A7HS85_PARL1</name>
<keyword evidence="1" id="KW-0560">Oxidoreductase</keyword>
<evidence type="ECO:0000313" key="3">
    <source>
        <dbReference type="EMBL" id="ABS62768.1"/>
    </source>
</evidence>
<keyword evidence="4" id="KW-1185">Reference proteome</keyword>
<dbReference type="Pfam" id="PF16884">
    <property type="entry name" value="ADH_N_2"/>
    <property type="match status" value="1"/>
</dbReference>
<dbReference type="Pfam" id="PF00107">
    <property type="entry name" value="ADH_zinc_N"/>
    <property type="match status" value="1"/>
</dbReference>
<dbReference type="FunFam" id="3.40.50.720:FF:000121">
    <property type="entry name" value="Prostaglandin reductase 2"/>
    <property type="match status" value="1"/>
</dbReference>
<gene>
    <name evidence="3" type="ordered locus">Plav_1147</name>
</gene>